<keyword evidence="7" id="KW-1185">Reference proteome</keyword>
<feature type="compositionally biased region" description="Basic and acidic residues" evidence="5">
    <location>
        <begin position="653"/>
        <end position="673"/>
    </location>
</feature>
<dbReference type="SMART" id="SM00028">
    <property type="entry name" value="TPR"/>
    <property type="match status" value="7"/>
</dbReference>
<proteinExistence type="predicted"/>
<accession>A0AAD3HFF9</accession>
<feature type="repeat" description="TPR" evidence="3">
    <location>
        <begin position="426"/>
        <end position="459"/>
    </location>
</feature>
<feature type="region of interest" description="Disordered" evidence="5">
    <location>
        <begin position="550"/>
        <end position="580"/>
    </location>
</feature>
<keyword evidence="4" id="KW-0175">Coiled coil</keyword>
<keyword evidence="1" id="KW-0677">Repeat</keyword>
<evidence type="ECO:0000256" key="4">
    <source>
        <dbReference type="SAM" id="Coils"/>
    </source>
</evidence>
<dbReference type="AlphaFoldDB" id="A0AAD3HFF9"/>
<gene>
    <name evidence="6" type="ORF">CTEN210_17812</name>
</gene>
<feature type="repeat" description="TPR" evidence="3">
    <location>
        <begin position="384"/>
        <end position="417"/>
    </location>
</feature>
<keyword evidence="2 3" id="KW-0802">TPR repeat</keyword>
<dbReference type="Gene3D" id="1.25.40.10">
    <property type="entry name" value="Tetratricopeptide repeat domain"/>
    <property type="match status" value="3"/>
</dbReference>
<protein>
    <submittedName>
        <fullName evidence="6">Uncharacterized protein</fullName>
    </submittedName>
</protein>
<feature type="compositionally biased region" description="Polar residues" evidence="5">
    <location>
        <begin position="676"/>
        <end position="696"/>
    </location>
</feature>
<feature type="region of interest" description="Disordered" evidence="5">
    <location>
        <begin position="593"/>
        <end position="831"/>
    </location>
</feature>
<feature type="repeat" description="TPR" evidence="3">
    <location>
        <begin position="468"/>
        <end position="501"/>
    </location>
</feature>
<sequence length="1179" mass="135264">MEVSTPAPSIQGPLNHKSRTETPESFFPKQPQTDDLKIPRATSSESHSTPTTHASSNKSNVNTTAHTHHEHETSVPPTIVEQKMASSRQREAAPLLETPTTSDDTTDSIEELNQELKKMQQTLQNKKLKKKSKIKLINLQIATLHNTLGTAYSERSSHNLDANYENTLRHFHNSLQIREKILGKKHPETLATYNNIGSYHFQNSEYDAALKYYKLGMPHKFGSLKNTVKIWKVTHKRQRRKSSNGDIDHALSRTFSNIGSVYFQKASYKKALEYYTGSLSLQHIENKDSAATNSEKQLSLATTYSNIASVYSKVDDQRMALEFHKKAVQIRQEELGEHVDTATSYYEIGSIYSQYDQHDKALEAYQQSLDIRKNVLDENDIQLAESFHGVGKANYSLENYEAAIQNYVSALEIEEDIYESLLPSYGMTCNNVGTAYYKLGDYDNALVYYMKALPVKEKRLGAKHKEMYSIYSNIGAAYWRKKDLDNARIWFQKACEVDRERFIRDHHLGRRALNTLSNQTQGVNNEKNTMGPGGIIDIDVIMENQNGSTIEAGSERTPHPQGQKHNRSDHDASQSSALDLFDGESTIATMEEAKRRAKQNLATDADGDEVSAVTDQLSNPGGDDDKAIGTGSNSEEDEANDSKAFATSKKKSKRDDDGILEKRRDTLARDDTLRLSNTSKAAATRAQRSGNGNRKSGTLPDRVKRRPKTSSDLAGRNGVVTRRSQLTSSTTTVNRRPKTTSGSLGSKGAVARRSELTKRSALNKRPNTSSSSMGARGTTGRGREVTSRSNLSRRPKTSSDTVGRRGTRSRGREVASRNSHRTKRKSLSPGRLLTPIDEDEFFDSSHMIVRNRVRGTQITRSLSPVCTRPIYRRLYDQALYRERPNRTDVLKEEIHGEYKFRSHSTGRATWRWRPQEGSVFDRLYQQSLERQLEGRRRRQQIEDAHAKMKKDGTRRNFSSSHHMYVRSPMRGRSRRRARSLSPIPSVFQRLYDQALYRERPDRSAVFKDEMQGEYKFRSHSTGRSTWRWTPRDGYASGSVFDRLYQLSLERQLDGKRRRKEIEELLSLSKRSFLPYEELKLQRQWMKIKRERMFEHRNDPKIRLSSAESLYQRLQQQKKRVENKKLKLRKDREERELKWYNDHQRKISIDDAVKLYYRDTYLSRSRSRGRGNVQDVNSMI</sequence>
<feature type="compositionally biased region" description="Low complexity" evidence="5">
    <location>
        <begin position="94"/>
        <end position="103"/>
    </location>
</feature>
<dbReference type="Proteomes" id="UP001054902">
    <property type="component" value="Unassembled WGS sequence"/>
</dbReference>
<name>A0AAD3HFF9_9STRA</name>
<dbReference type="Pfam" id="PF13424">
    <property type="entry name" value="TPR_12"/>
    <property type="match status" value="3"/>
</dbReference>
<organism evidence="6 7">
    <name type="scientific">Chaetoceros tenuissimus</name>
    <dbReference type="NCBI Taxonomy" id="426638"/>
    <lineage>
        <taxon>Eukaryota</taxon>
        <taxon>Sar</taxon>
        <taxon>Stramenopiles</taxon>
        <taxon>Ochrophyta</taxon>
        <taxon>Bacillariophyta</taxon>
        <taxon>Coscinodiscophyceae</taxon>
        <taxon>Chaetocerotophycidae</taxon>
        <taxon>Chaetocerotales</taxon>
        <taxon>Chaetocerotaceae</taxon>
        <taxon>Chaetoceros</taxon>
    </lineage>
</organism>
<evidence type="ECO:0000256" key="5">
    <source>
        <dbReference type="SAM" id="MobiDB-lite"/>
    </source>
</evidence>
<dbReference type="PANTHER" id="PTHR45641:SF19">
    <property type="entry name" value="NEPHROCYSTIN-3"/>
    <property type="match status" value="1"/>
</dbReference>
<dbReference type="InterPro" id="IPR011990">
    <property type="entry name" value="TPR-like_helical_dom_sf"/>
</dbReference>
<evidence type="ECO:0000256" key="1">
    <source>
        <dbReference type="ARBA" id="ARBA00022737"/>
    </source>
</evidence>
<dbReference type="PANTHER" id="PTHR45641">
    <property type="entry name" value="TETRATRICOPEPTIDE REPEAT PROTEIN (AFU_ORTHOLOGUE AFUA_6G03870)"/>
    <property type="match status" value="1"/>
</dbReference>
<comment type="caution">
    <text evidence="6">The sequence shown here is derived from an EMBL/GenBank/DDBJ whole genome shotgun (WGS) entry which is preliminary data.</text>
</comment>
<feature type="repeat" description="TPR" evidence="3">
    <location>
        <begin position="301"/>
        <end position="334"/>
    </location>
</feature>
<evidence type="ECO:0000256" key="2">
    <source>
        <dbReference type="ARBA" id="ARBA00022803"/>
    </source>
</evidence>
<reference evidence="6 7" key="1">
    <citation type="journal article" date="2021" name="Sci. Rep.">
        <title>The genome of the diatom Chaetoceros tenuissimus carries an ancient integrated fragment of an extant virus.</title>
        <authorList>
            <person name="Hongo Y."/>
            <person name="Kimura K."/>
            <person name="Takaki Y."/>
            <person name="Yoshida Y."/>
            <person name="Baba S."/>
            <person name="Kobayashi G."/>
            <person name="Nagasaki K."/>
            <person name="Hano T."/>
            <person name="Tomaru Y."/>
        </authorList>
    </citation>
    <scope>NUCLEOTIDE SEQUENCE [LARGE SCALE GENOMIC DNA]</scope>
    <source>
        <strain evidence="6 7">NIES-3715</strain>
    </source>
</reference>
<feature type="compositionally biased region" description="Low complexity" evidence="5">
    <location>
        <begin position="719"/>
        <end position="733"/>
    </location>
</feature>
<feature type="repeat" description="TPR" evidence="3">
    <location>
        <begin position="252"/>
        <end position="285"/>
    </location>
</feature>
<dbReference type="EMBL" id="BLLK01000074">
    <property type="protein sequence ID" value="GFH61336.1"/>
    <property type="molecule type" value="Genomic_DNA"/>
</dbReference>
<dbReference type="PROSITE" id="PS50293">
    <property type="entry name" value="TPR_REGION"/>
    <property type="match status" value="1"/>
</dbReference>
<dbReference type="PROSITE" id="PS50005">
    <property type="entry name" value="TPR"/>
    <property type="match status" value="6"/>
</dbReference>
<dbReference type="InterPro" id="IPR019734">
    <property type="entry name" value="TPR_rpt"/>
</dbReference>
<feature type="repeat" description="TPR" evidence="3">
    <location>
        <begin position="342"/>
        <end position="375"/>
    </location>
</feature>
<feature type="compositionally biased region" description="Low complexity" evidence="5">
    <location>
        <begin position="41"/>
        <end position="56"/>
    </location>
</feature>
<dbReference type="SUPFAM" id="SSF48452">
    <property type="entry name" value="TPR-like"/>
    <property type="match status" value="2"/>
</dbReference>
<evidence type="ECO:0000256" key="3">
    <source>
        <dbReference type="PROSITE-ProRule" id="PRU00339"/>
    </source>
</evidence>
<evidence type="ECO:0000313" key="7">
    <source>
        <dbReference type="Proteomes" id="UP001054902"/>
    </source>
</evidence>
<feature type="coiled-coil region" evidence="4">
    <location>
        <begin position="1103"/>
        <end position="1142"/>
    </location>
</feature>
<evidence type="ECO:0000313" key="6">
    <source>
        <dbReference type="EMBL" id="GFH61336.1"/>
    </source>
</evidence>
<feature type="region of interest" description="Disordered" evidence="5">
    <location>
        <begin position="1"/>
        <end position="106"/>
    </location>
</feature>